<dbReference type="PANTHER" id="PTHR14089">
    <property type="entry name" value="PRE-MRNA-SPLICING FACTOR RBM22"/>
    <property type="match status" value="1"/>
</dbReference>
<feature type="domain" description="MADS-box" evidence="7">
    <location>
        <begin position="145"/>
        <end position="205"/>
    </location>
</feature>
<sequence>MSRATFVFIRGFQRILIMAHRLLRDMEADGWERSVFPIICESCLGDNPYVRMTRAVYDKKCKIWYRPFTVFRWRPGRDARYKKTKICQKCCKLKNVCQICLLDLEYGLPFQVRDTALSIDSNDEIPKSDVNREYFAEEHDRQPSLGRRRIAIRRRENIEERRVTFTKRWTGLFEKAAEICLMCDAKIAILTFSEGGKAFCFGNPDIDYILDCYLMGRSPAEICLPGGCGCGEYDHTLGESKQLYQVALRGLERDKGEGKTTAAAHMVAGQDGGFWWDRSVVDDLSLEELEFYHDALEKMTKSNHPSKHKTSAV</sequence>
<dbReference type="Proteomes" id="UP001346149">
    <property type="component" value="Unassembled WGS sequence"/>
</dbReference>
<keyword evidence="6" id="KW-0539">Nucleus</keyword>
<dbReference type="InterPro" id="IPR048995">
    <property type="entry name" value="STL11/RBM22-like_N"/>
</dbReference>
<dbReference type="GO" id="GO:0000974">
    <property type="term" value="C:Prp19 complex"/>
    <property type="evidence" value="ECO:0007669"/>
    <property type="project" value="TreeGrafter"/>
</dbReference>
<keyword evidence="4" id="KW-0238">DNA-binding</keyword>
<keyword evidence="5" id="KW-0804">Transcription</keyword>
<keyword evidence="9" id="KW-1185">Reference proteome</keyword>
<evidence type="ECO:0000256" key="3">
    <source>
        <dbReference type="ARBA" id="ARBA00023015"/>
    </source>
</evidence>
<keyword evidence="2" id="KW-0694">RNA-binding</keyword>
<dbReference type="InterPro" id="IPR039171">
    <property type="entry name" value="Cwc2/Slt11"/>
</dbReference>
<dbReference type="Pfam" id="PF00319">
    <property type="entry name" value="SRF-TF"/>
    <property type="match status" value="1"/>
</dbReference>
<comment type="caution">
    <text evidence="8">The sequence shown here is derived from an EMBL/GenBank/DDBJ whole genome shotgun (WGS) entry which is preliminary data.</text>
</comment>
<evidence type="ECO:0000313" key="9">
    <source>
        <dbReference type="Proteomes" id="UP001346149"/>
    </source>
</evidence>
<gene>
    <name evidence="8" type="ORF">SAY86_025198</name>
</gene>
<dbReference type="EMBL" id="JAXQNO010000004">
    <property type="protein sequence ID" value="KAK4799833.1"/>
    <property type="molecule type" value="Genomic_DNA"/>
</dbReference>
<dbReference type="GO" id="GO:0046983">
    <property type="term" value="F:protein dimerization activity"/>
    <property type="evidence" value="ECO:0007669"/>
    <property type="project" value="InterPro"/>
</dbReference>
<dbReference type="AlphaFoldDB" id="A0AAN7RKI0"/>
<proteinExistence type="predicted"/>
<protein>
    <recommendedName>
        <fullName evidence="7">MADS-box domain-containing protein</fullName>
    </recommendedName>
</protein>
<dbReference type="GO" id="GO:0036002">
    <property type="term" value="F:pre-mRNA binding"/>
    <property type="evidence" value="ECO:0007669"/>
    <property type="project" value="TreeGrafter"/>
</dbReference>
<reference evidence="8 9" key="1">
    <citation type="journal article" date="2023" name="Hortic Res">
        <title>Pangenome of water caltrop reveals structural variations and asymmetric subgenome divergence after allopolyploidization.</title>
        <authorList>
            <person name="Zhang X."/>
            <person name="Chen Y."/>
            <person name="Wang L."/>
            <person name="Yuan Y."/>
            <person name="Fang M."/>
            <person name="Shi L."/>
            <person name="Lu R."/>
            <person name="Comes H.P."/>
            <person name="Ma Y."/>
            <person name="Chen Y."/>
            <person name="Huang G."/>
            <person name="Zhou Y."/>
            <person name="Zheng Z."/>
            <person name="Qiu Y."/>
        </authorList>
    </citation>
    <scope>NUCLEOTIDE SEQUENCE [LARGE SCALE GENOMIC DNA]</scope>
    <source>
        <strain evidence="8">F231</strain>
    </source>
</reference>
<evidence type="ECO:0000256" key="2">
    <source>
        <dbReference type="ARBA" id="ARBA00022884"/>
    </source>
</evidence>
<dbReference type="PANTHER" id="PTHR14089:SF6">
    <property type="entry name" value="PRE-MRNA-SPLICING FACTOR RBM22"/>
    <property type="match status" value="1"/>
</dbReference>
<evidence type="ECO:0000313" key="8">
    <source>
        <dbReference type="EMBL" id="KAK4799833.1"/>
    </source>
</evidence>
<evidence type="ECO:0000256" key="4">
    <source>
        <dbReference type="ARBA" id="ARBA00023125"/>
    </source>
</evidence>
<evidence type="ECO:0000256" key="6">
    <source>
        <dbReference type="ARBA" id="ARBA00023242"/>
    </source>
</evidence>
<dbReference type="PROSITE" id="PS50066">
    <property type="entry name" value="MADS_BOX_2"/>
    <property type="match status" value="1"/>
</dbReference>
<evidence type="ECO:0000259" key="7">
    <source>
        <dbReference type="PROSITE" id="PS50066"/>
    </source>
</evidence>
<organism evidence="8 9">
    <name type="scientific">Trapa natans</name>
    <name type="common">Water chestnut</name>
    <dbReference type="NCBI Taxonomy" id="22666"/>
    <lineage>
        <taxon>Eukaryota</taxon>
        <taxon>Viridiplantae</taxon>
        <taxon>Streptophyta</taxon>
        <taxon>Embryophyta</taxon>
        <taxon>Tracheophyta</taxon>
        <taxon>Spermatophyta</taxon>
        <taxon>Magnoliopsida</taxon>
        <taxon>eudicotyledons</taxon>
        <taxon>Gunneridae</taxon>
        <taxon>Pentapetalae</taxon>
        <taxon>rosids</taxon>
        <taxon>malvids</taxon>
        <taxon>Myrtales</taxon>
        <taxon>Lythraceae</taxon>
        <taxon>Trapa</taxon>
    </lineage>
</organism>
<evidence type="ECO:0000256" key="1">
    <source>
        <dbReference type="ARBA" id="ARBA00004123"/>
    </source>
</evidence>
<dbReference type="InterPro" id="IPR002100">
    <property type="entry name" value="TF_MADSbox"/>
</dbReference>
<dbReference type="InterPro" id="IPR036879">
    <property type="entry name" value="TF_MADSbox_sf"/>
</dbReference>
<dbReference type="GO" id="GO:0071007">
    <property type="term" value="C:U2-type catalytic step 2 spliceosome"/>
    <property type="evidence" value="ECO:0007669"/>
    <property type="project" value="TreeGrafter"/>
</dbReference>
<dbReference type="Pfam" id="PF21369">
    <property type="entry name" value="STL11_N"/>
    <property type="match status" value="1"/>
</dbReference>
<dbReference type="PRINTS" id="PR00404">
    <property type="entry name" value="MADSDOMAIN"/>
</dbReference>
<evidence type="ECO:0000256" key="5">
    <source>
        <dbReference type="ARBA" id="ARBA00023163"/>
    </source>
</evidence>
<dbReference type="GO" id="GO:0003677">
    <property type="term" value="F:DNA binding"/>
    <property type="evidence" value="ECO:0007669"/>
    <property type="project" value="UniProtKB-KW"/>
</dbReference>
<comment type="subcellular location">
    <subcellularLocation>
        <location evidence="1">Nucleus</location>
    </subcellularLocation>
</comment>
<dbReference type="Gene3D" id="3.40.1810.10">
    <property type="entry name" value="Transcription factor, MADS-box"/>
    <property type="match status" value="1"/>
</dbReference>
<dbReference type="SMART" id="SM00432">
    <property type="entry name" value="MADS"/>
    <property type="match status" value="1"/>
</dbReference>
<name>A0AAN7RKI0_TRANT</name>
<dbReference type="GO" id="GO:0071006">
    <property type="term" value="C:U2-type catalytic step 1 spliceosome"/>
    <property type="evidence" value="ECO:0007669"/>
    <property type="project" value="TreeGrafter"/>
</dbReference>
<keyword evidence="3" id="KW-0805">Transcription regulation</keyword>
<dbReference type="GO" id="GO:0017070">
    <property type="term" value="F:U6 snRNA binding"/>
    <property type="evidence" value="ECO:0007669"/>
    <property type="project" value="TreeGrafter"/>
</dbReference>
<accession>A0AAN7RKI0</accession>
<dbReference type="SUPFAM" id="SSF55455">
    <property type="entry name" value="SRF-like"/>
    <property type="match status" value="1"/>
</dbReference>